<dbReference type="PANTHER" id="PTHR34614">
    <property type="match status" value="1"/>
</dbReference>
<dbReference type="NCBIfam" id="NF033559">
    <property type="entry name" value="transpos_IS1634"/>
    <property type="match status" value="1"/>
</dbReference>
<dbReference type="EMBL" id="LOBP01000185">
    <property type="protein sequence ID" value="KYN81971.1"/>
    <property type="molecule type" value="Genomic_DNA"/>
</dbReference>
<keyword evidence="2" id="KW-1185">Reference proteome</keyword>
<dbReference type="InterPro" id="IPR012337">
    <property type="entry name" value="RNaseH-like_sf"/>
</dbReference>
<dbReference type="PANTHER" id="PTHR34614:SF2">
    <property type="entry name" value="TRANSPOSASE IS4-LIKE DOMAIN-CONTAINING PROTEIN"/>
    <property type="match status" value="1"/>
</dbReference>
<protein>
    <recommendedName>
        <fullName evidence="3">Transposase IS4-like domain-containing protein</fullName>
    </recommendedName>
</protein>
<gene>
    <name evidence="1" type="ORF">ATY35_19775</name>
</gene>
<organism evidence="1 2">
    <name type="scientific">Vibrio cidicii</name>
    <dbReference type="NCBI Taxonomy" id="1763883"/>
    <lineage>
        <taxon>Bacteria</taxon>
        <taxon>Pseudomonadati</taxon>
        <taxon>Pseudomonadota</taxon>
        <taxon>Gammaproteobacteria</taxon>
        <taxon>Vibrionales</taxon>
        <taxon>Vibrionaceae</taxon>
        <taxon>Vibrio</taxon>
    </lineage>
</organism>
<accession>A0ABR5W0A8</accession>
<reference evidence="1 2" key="1">
    <citation type="submission" date="2015-12" db="EMBL/GenBank/DDBJ databases">
        <authorList>
            <person name="Tarr C.L."/>
            <person name="Gladney L.M."/>
        </authorList>
    </citation>
    <scope>NUCLEOTIDE SEQUENCE [LARGE SCALE GENOMIC DNA]</scope>
    <source>
        <strain evidence="1 2">1048-83</strain>
    </source>
</reference>
<dbReference type="InterPro" id="IPR047654">
    <property type="entry name" value="IS1634_transpos"/>
</dbReference>
<evidence type="ECO:0000313" key="2">
    <source>
        <dbReference type="Proteomes" id="UP000075609"/>
    </source>
</evidence>
<sequence>MILVIVEYTRFSSWLAEERRKAKGYHYLIDATSYTALEKVKLAKLKVGMFILATNDTDYAALTMAALLEHYKSQQKVERGFRFLKSPEFFTSSIYLKKPQRIEALLTIMTLSLLVYASLEHKTRESLTKTEEFFPSMVKNKTTTKPTARWVFLKFEGIDTLECGG</sequence>
<evidence type="ECO:0008006" key="3">
    <source>
        <dbReference type="Google" id="ProtNLM"/>
    </source>
</evidence>
<dbReference type="SUPFAM" id="SSF53098">
    <property type="entry name" value="Ribonuclease H-like"/>
    <property type="match status" value="1"/>
</dbReference>
<comment type="caution">
    <text evidence="1">The sequence shown here is derived from an EMBL/GenBank/DDBJ whole genome shotgun (WGS) entry which is preliminary data.</text>
</comment>
<proteinExistence type="predicted"/>
<name>A0ABR5W0A8_9VIBR</name>
<evidence type="ECO:0000313" key="1">
    <source>
        <dbReference type="EMBL" id="KYN81971.1"/>
    </source>
</evidence>
<dbReference type="Proteomes" id="UP000075609">
    <property type="component" value="Unassembled WGS sequence"/>
</dbReference>